<dbReference type="SUPFAM" id="SSF69635">
    <property type="entry name" value="Type III secretory system chaperone-like"/>
    <property type="match status" value="1"/>
</dbReference>
<accession>A0A7T8BBY3</accession>
<proteinExistence type="predicted"/>
<dbReference type="KEGG" id="bhc:JFL75_01805"/>
<dbReference type="Pfam" id="PF22550">
    <property type="entry name" value="CesT_Tir_1"/>
    <property type="match status" value="1"/>
</dbReference>
<evidence type="ECO:0000313" key="2">
    <source>
        <dbReference type="Proteomes" id="UP000595917"/>
    </source>
</evidence>
<reference evidence="1" key="1">
    <citation type="submission" date="2021-01" db="EMBL/GenBank/DDBJ databases">
        <title>Description of Breznakiella homolactica.</title>
        <authorList>
            <person name="Song Y."/>
            <person name="Brune A."/>
        </authorList>
    </citation>
    <scope>NUCLEOTIDE SEQUENCE</scope>
    <source>
        <strain evidence="1">RmG30</strain>
    </source>
</reference>
<dbReference type="InterPro" id="IPR054345">
    <property type="entry name" value="Tir-like"/>
</dbReference>
<protein>
    <recommendedName>
        <fullName evidence="3">Molecular chaperone Tir</fullName>
    </recommendedName>
</protein>
<dbReference type="EMBL" id="CP067089">
    <property type="protein sequence ID" value="QQO09678.1"/>
    <property type="molecule type" value="Genomic_DNA"/>
</dbReference>
<gene>
    <name evidence="1" type="ORF">JFL75_01805</name>
</gene>
<dbReference type="Gene3D" id="3.30.1460.10">
    <property type="match status" value="1"/>
</dbReference>
<evidence type="ECO:0000313" key="1">
    <source>
        <dbReference type="EMBL" id="QQO09678.1"/>
    </source>
</evidence>
<evidence type="ECO:0008006" key="3">
    <source>
        <dbReference type="Google" id="ProtNLM"/>
    </source>
</evidence>
<dbReference type="RefSeq" id="WP_215626981.1">
    <property type="nucleotide sequence ID" value="NZ_CP067089.2"/>
</dbReference>
<dbReference type="Proteomes" id="UP000595917">
    <property type="component" value="Chromosome"/>
</dbReference>
<organism evidence="1 2">
    <name type="scientific">Breznakiella homolactica</name>
    <dbReference type="NCBI Taxonomy" id="2798577"/>
    <lineage>
        <taxon>Bacteria</taxon>
        <taxon>Pseudomonadati</taxon>
        <taxon>Spirochaetota</taxon>
        <taxon>Spirochaetia</taxon>
        <taxon>Spirochaetales</taxon>
        <taxon>Breznakiellaceae</taxon>
        <taxon>Breznakiella</taxon>
    </lineage>
</organism>
<keyword evidence="2" id="KW-1185">Reference proteome</keyword>
<dbReference type="AlphaFoldDB" id="A0A7T8BBY3"/>
<sequence>MQENKVEQYLIELMYTYREIEKNMWLIDDEEHDLEGIVVMYTEPLVIIRAVIMDAPQEKRLEFFTKLLELNANDVLHGAYALEEDQIVLIDTLEYNSMDFTEFRATLDAFSLALTQHYPILSKYRAQ</sequence>
<name>A0A7T8BBY3_9SPIR</name>